<dbReference type="Gene3D" id="3.40.50.150">
    <property type="entry name" value="Vaccinia Virus protein VP39"/>
    <property type="match status" value="2"/>
</dbReference>
<protein>
    <recommendedName>
        <fullName evidence="3">DNA methylase N-4/N-6 domain-containing protein</fullName>
    </recommendedName>
</protein>
<organism evidence="1 2">
    <name type="scientific">Hylemonella gracilis ATCC 19624</name>
    <dbReference type="NCBI Taxonomy" id="887062"/>
    <lineage>
        <taxon>Bacteria</taxon>
        <taxon>Pseudomonadati</taxon>
        <taxon>Pseudomonadota</taxon>
        <taxon>Betaproteobacteria</taxon>
        <taxon>Burkholderiales</taxon>
        <taxon>Comamonadaceae</taxon>
        <taxon>Hylemonella</taxon>
    </lineage>
</organism>
<evidence type="ECO:0008006" key="3">
    <source>
        <dbReference type="Google" id="ProtNLM"/>
    </source>
</evidence>
<evidence type="ECO:0000313" key="1">
    <source>
        <dbReference type="EMBL" id="EGI77109.1"/>
    </source>
</evidence>
<sequence>MRNPPDRYLLTLQEHFPAAPAFRVDETAGWLSTPEAKNAPPATTNQSAQRIAFQRWFHFKEAFSPSFVTTAVETLGFLPDHVIDPFGGSGTTAITCQLLGIPATTIEVNPFLADVIRAKTTNISAKKLIGAAQAFRRSLSHTKADLELLEHLPPTFVESKDKHRWIFSEAFALRLSQYLKCIRKVQDADVQLFFRVALGAVLVECSNVYINGKGRRYRRNWQETQATPELLDSRFQTQFNTAFEDVHRFEGRPAASVNVIHGDSRIELQNIKTLADLIVFSPPYPNSFDYTDIYNVELWALGYLGSSNDNMVLRRSTVHSHVQIYRTAHKPTNASTTLEIAFKELQAKADELWDARIPEMVLGYFRDLERVLLESHRLLTARGKLLMVVGDSRYAGVLIDVPTILLELARAIGFTNTQVFEVRKMRASAQQGGSHHLRECIVELSR</sequence>
<name>F3KSP0_9BURK</name>
<proteinExistence type="predicted"/>
<gene>
    <name evidence="1" type="ORF">HGR_07346</name>
</gene>
<dbReference type="SUPFAM" id="SSF53335">
    <property type="entry name" value="S-adenosyl-L-methionine-dependent methyltransferases"/>
    <property type="match status" value="2"/>
</dbReference>
<keyword evidence="2" id="KW-1185">Reference proteome</keyword>
<dbReference type="Proteomes" id="UP000016368">
    <property type="component" value="Unassembled WGS sequence"/>
</dbReference>
<dbReference type="OrthoDB" id="9816288at2"/>
<dbReference type="eggNOG" id="COG0863">
    <property type="taxonomic scope" value="Bacteria"/>
</dbReference>
<comment type="caution">
    <text evidence="1">The sequence shown here is derived from an EMBL/GenBank/DDBJ whole genome shotgun (WGS) entry which is preliminary data.</text>
</comment>
<dbReference type="InterPro" id="IPR029063">
    <property type="entry name" value="SAM-dependent_MTases_sf"/>
</dbReference>
<reference evidence="1 2" key="1">
    <citation type="journal article" date="2011" name="EMBO J.">
        <title>Structural diversity of bacterial flagellar motors.</title>
        <authorList>
            <person name="Chen S."/>
            <person name="Beeby M."/>
            <person name="Murphy G.E."/>
            <person name="Leadbetter J.R."/>
            <person name="Hendrixson D.R."/>
            <person name="Briegel A."/>
            <person name="Li Z."/>
            <person name="Shi J."/>
            <person name="Tocheva E.I."/>
            <person name="Muller A."/>
            <person name="Dobro M.J."/>
            <person name="Jensen G.J."/>
        </authorList>
    </citation>
    <scope>NUCLEOTIDE SEQUENCE [LARGE SCALE GENOMIC DNA]</scope>
    <source>
        <strain evidence="1 2">ATCC 19624</strain>
    </source>
</reference>
<dbReference type="RefSeq" id="WP_006297504.1">
    <property type="nucleotide sequence ID" value="NZ_AEGR01000052.1"/>
</dbReference>
<accession>F3KSP0</accession>
<dbReference type="STRING" id="887062.HGR_07346"/>
<evidence type="ECO:0000313" key="2">
    <source>
        <dbReference type="Proteomes" id="UP000016368"/>
    </source>
</evidence>
<dbReference type="AlphaFoldDB" id="F3KSP0"/>
<dbReference type="EMBL" id="AEGR01000052">
    <property type="protein sequence ID" value="EGI77109.1"/>
    <property type="molecule type" value="Genomic_DNA"/>
</dbReference>